<dbReference type="PANTHER" id="PTHR10434">
    <property type="entry name" value="1-ACYL-SN-GLYCEROL-3-PHOSPHATE ACYLTRANSFERASE"/>
    <property type="match status" value="1"/>
</dbReference>
<dbReference type="InterPro" id="IPR002123">
    <property type="entry name" value="Plipid/glycerol_acylTrfase"/>
</dbReference>
<evidence type="ECO:0000259" key="3">
    <source>
        <dbReference type="SMART" id="SM00563"/>
    </source>
</evidence>
<dbReference type="Pfam" id="PF01553">
    <property type="entry name" value="Acyltransferase"/>
    <property type="match status" value="1"/>
</dbReference>
<dbReference type="GO" id="GO:0003841">
    <property type="term" value="F:1-acylglycerol-3-phosphate O-acyltransferase activity"/>
    <property type="evidence" value="ECO:0007669"/>
    <property type="project" value="TreeGrafter"/>
</dbReference>
<gene>
    <name evidence="4" type="ORF">IAA83_05160</name>
</gene>
<evidence type="ECO:0000313" key="5">
    <source>
        <dbReference type="Proteomes" id="UP000886741"/>
    </source>
</evidence>
<sequence length="200" mass="22154">MKANAVMYHILERLARFGMFFYHPVFRVTGREHIPEGACVICSNHIGMADPLWAIFGLKQGPFFRIMAKESLLEAPLLGKLLHWAGIIGVKRGEGDINAIKEALKTLKDGKKLLLYPEGTRAKDGPLEGKTGAVMLANRAKCPILPVYIKRKRFPFSPMALVIGEPFEVVTATGKATAEELRSETDRMMDIIYKLGEGVG</sequence>
<dbReference type="PANTHER" id="PTHR10434:SF11">
    <property type="entry name" value="1-ACYL-SN-GLYCEROL-3-PHOSPHATE ACYLTRANSFERASE"/>
    <property type="match status" value="1"/>
</dbReference>
<keyword evidence="2 4" id="KW-0012">Acyltransferase</keyword>
<reference evidence="4" key="2">
    <citation type="journal article" date="2021" name="PeerJ">
        <title>Extensive microbial diversity within the chicken gut microbiome revealed by metagenomics and culture.</title>
        <authorList>
            <person name="Gilroy R."/>
            <person name="Ravi A."/>
            <person name="Getino M."/>
            <person name="Pursley I."/>
            <person name="Horton D.L."/>
            <person name="Alikhan N.F."/>
            <person name="Baker D."/>
            <person name="Gharbi K."/>
            <person name="Hall N."/>
            <person name="Watson M."/>
            <person name="Adriaenssens E.M."/>
            <person name="Foster-Nyarko E."/>
            <person name="Jarju S."/>
            <person name="Secka A."/>
            <person name="Antonio M."/>
            <person name="Oren A."/>
            <person name="Chaudhuri R.R."/>
            <person name="La Ragione R."/>
            <person name="Hildebrand F."/>
            <person name="Pallen M.J."/>
        </authorList>
    </citation>
    <scope>NUCLEOTIDE SEQUENCE</scope>
    <source>
        <strain evidence="4">ChiBcec16-1751</strain>
    </source>
</reference>
<accession>A0A9D1JT07</accession>
<protein>
    <submittedName>
        <fullName evidence="4">1-acyl-sn-glycerol-3-phosphate acyltransferase</fullName>
    </submittedName>
</protein>
<keyword evidence="1" id="KW-0808">Transferase</keyword>
<dbReference type="SUPFAM" id="SSF69593">
    <property type="entry name" value="Glycerol-3-phosphate (1)-acyltransferase"/>
    <property type="match status" value="1"/>
</dbReference>
<proteinExistence type="predicted"/>
<dbReference type="EMBL" id="DVJJ01000078">
    <property type="protein sequence ID" value="HIS64746.1"/>
    <property type="molecule type" value="Genomic_DNA"/>
</dbReference>
<evidence type="ECO:0000313" key="4">
    <source>
        <dbReference type="EMBL" id="HIS64746.1"/>
    </source>
</evidence>
<name>A0A9D1JT07_9FIRM</name>
<dbReference type="GO" id="GO:0006654">
    <property type="term" value="P:phosphatidic acid biosynthetic process"/>
    <property type="evidence" value="ECO:0007669"/>
    <property type="project" value="TreeGrafter"/>
</dbReference>
<evidence type="ECO:0000256" key="1">
    <source>
        <dbReference type="ARBA" id="ARBA00022679"/>
    </source>
</evidence>
<organism evidence="4 5">
    <name type="scientific">Candidatus Avoscillospira avistercoris</name>
    <dbReference type="NCBI Taxonomy" id="2840707"/>
    <lineage>
        <taxon>Bacteria</taxon>
        <taxon>Bacillati</taxon>
        <taxon>Bacillota</taxon>
        <taxon>Clostridia</taxon>
        <taxon>Eubacteriales</taxon>
        <taxon>Oscillospiraceae</taxon>
        <taxon>Oscillospiraceae incertae sedis</taxon>
        <taxon>Candidatus Avoscillospira</taxon>
    </lineage>
</organism>
<reference evidence="4" key="1">
    <citation type="submission" date="2020-10" db="EMBL/GenBank/DDBJ databases">
        <authorList>
            <person name="Gilroy R."/>
        </authorList>
    </citation>
    <scope>NUCLEOTIDE SEQUENCE</scope>
    <source>
        <strain evidence="4">ChiBcec16-1751</strain>
    </source>
</reference>
<comment type="caution">
    <text evidence="4">The sequence shown here is derived from an EMBL/GenBank/DDBJ whole genome shotgun (WGS) entry which is preliminary data.</text>
</comment>
<feature type="domain" description="Phospholipid/glycerol acyltransferase" evidence="3">
    <location>
        <begin position="39"/>
        <end position="152"/>
    </location>
</feature>
<evidence type="ECO:0000256" key="2">
    <source>
        <dbReference type="ARBA" id="ARBA00023315"/>
    </source>
</evidence>
<dbReference type="CDD" id="cd07989">
    <property type="entry name" value="LPLAT_AGPAT-like"/>
    <property type="match status" value="1"/>
</dbReference>
<dbReference type="Proteomes" id="UP000886741">
    <property type="component" value="Unassembled WGS sequence"/>
</dbReference>
<dbReference type="AlphaFoldDB" id="A0A9D1JT07"/>
<dbReference type="SMART" id="SM00563">
    <property type="entry name" value="PlsC"/>
    <property type="match status" value="1"/>
</dbReference>